<protein>
    <submittedName>
        <fullName evidence="1">Uncharacterized protein</fullName>
    </submittedName>
</protein>
<proteinExistence type="predicted"/>
<accession>A0ACC2T1K3</accession>
<name>A0ACC2T1K3_9FUNG</name>
<gene>
    <name evidence="1" type="ORF">DSO57_1028771</name>
</gene>
<dbReference type="EMBL" id="QTSX02003735">
    <property type="protein sequence ID" value="KAJ9068427.1"/>
    <property type="molecule type" value="Genomic_DNA"/>
</dbReference>
<dbReference type="Proteomes" id="UP001165960">
    <property type="component" value="Unassembled WGS sequence"/>
</dbReference>
<evidence type="ECO:0000313" key="2">
    <source>
        <dbReference type="Proteomes" id="UP001165960"/>
    </source>
</evidence>
<keyword evidence="2" id="KW-1185">Reference proteome</keyword>
<comment type="caution">
    <text evidence="1">The sequence shown here is derived from an EMBL/GenBank/DDBJ whole genome shotgun (WGS) entry which is preliminary data.</text>
</comment>
<evidence type="ECO:0000313" key="1">
    <source>
        <dbReference type="EMBL" id="KAJ9068427.1"/>
    </source>
</evidence>
<sequence>MLAGKEKNLVTTLAHHGIWVSEYMMHFWMHGKMASIRVLTNVGSNHWDGSEDYPYDCAIESTLFQCLTSLSNDIMIISYYKLLIAFNNFGEQGKAATKNGRKKAKRGTFIDSFLAVLAKSFVYYQKNPDFTNGFNSNFTYQVFLNHQIEVSSTTLRAIQGRGHQASVYPSSHSDINIAELCSLILETQSRSKAHCDQNFRIVKSCLQVVGNYQPNPHRVND</sequence>
<reference evidence="1" key="1">
    <citation type="submission" date="2022-04" db="EMBL/GenBank/DDBJ databases">
        <title>Genome of the entomopathogenic fungus Entomophthora muscae.</title>
        <authorList>
            <person name="Elya C."/>
            <person name="Lovett B.R."/>
            <person name="Lee E."/>
            <person name="Macias A.M."/>
            <person name="Hajek A.E."/>
            <person name="De Bivort B.L."/>
            <person name="Kasson M.T."/>
            <person name="De Fine Licht H.H."/>
            <person name="Stajich J.E."/>
        </authorList>
    </citation>
    <scope>NUCLEOTIDE SEQUENCE</scope>
    <source>
        <strain evidence="1">Berkeley</strain>
    </source>
</reference>
<organism evidence="1 2">
    <name type="scientific">Entomophthora muscae</name>
    <dbReference type="NCBI Taxonomy" id="34485"/>
    <lineage>
        <taxon>Eukaryota</taxon>
        <taxon>Fungi</taxon>
        <taxon>Fungi incertae sedis</taxon>
        <taxon>Zoopagomycota</taxon>
        <taxon>Entomophthoromycotina</taxon>
        <taxon>Entomophthoromycetes</taxon>
        <taxon>Entomophthorales</taxon>
        <taxon>Entomophthoraceae</taxon>
        <taxon>Entomophthora</taxon>
    </lineage>
</organism>